<feature type="chain" id="PRO_5026849788" evidence="1">
    <location>
        <begin position="22"/>
        <end position="469"/>
    </location>
</feature>
<dbReference type="EMBL" id="CACRUT010000022">
    <property type="protein sequence ID" value="VYU53041.1"/>
    <property type="molecule type" value="Genomic_DNA"/>
</dbReference>
<dbReference type="AlphaFoldDB" id="A0A6N3FLW2"/>
<dbReference type="Gene3D" id="3.30.1330.60">
    <property type="entry name" value="OmpA-like domain"/>
    <property type="match status" value="1"/>
</dbReference>
<feature type="signal peptide" evidence="1">
    <location>
        <begin position="1"/>
        <end position="21"/>
    </location>
</feature>
<dbReference type="InterPro" id="IPR011990">
    <property type="entry name" value="TPR-like_helical_dom_sf"/>
</dbReference>
<dbReference type="Gene3D" id="1.25.40.10">
    <property type="entry name" value="Tetratricopeptide repeat domain"/>
    <property type="match status" value="1"/>
</dbReference>
<proteinExistence type="predicted"/>
<dbReference type="InterPro" id="IPR036737">
    <property type="entry name" value="OmpA-like_sf"/>
</dbReference>
<keyword evidence="1" id="KW-0732">Signal</keyword>
<dbReference type="SUPFAM" id="SSF103088">
    <property type="entry name" value="OmpA-like"/>
    <property type="match status" value="1"/>
</dbReference>
<evidence type="ECO:0000256" key="1">
    <source>
        <dbReference type="SAM" id="SignalP"/>
    </source>
</evidence>
<sequence>MKNFRFLLYICMAGMAIPSGAQDGAIRMAGNAVGLENLKVERSGSNLVVDMDLRLDDLKLPSNIRFVFTPLVKGSGNVRQMSPVVVNGRRQQISYERFARKDFAGNPVVVRRRNGKEQTVHYTGVLPYESWMENANVVLAEDLCGCGDLLDQNTAVLQRLRNYRTAYIRPQAEARKERHEEGRAYLDFPVNKTTLYPDYRNNPQELEKILRTINVVREDRNTTITHISIHGYASPEDTYEHNSYLAENRALMLKDYVCRLLELDEKLFKVEYTPEDWDGLRRYVKDSNLGHKQEILEWIDRDMDPDAKEWAIKSRYPDDYRMMLQAWYPALRHSDYVVTYHVRPFSVEEAKALLYTKPQQLSLEEMFLVAQTYEPGSKEFNEVFEIAVRMFPDDLTANLNVACAMIESGQYGRAEAYLAKAGNLPEAVHARGVMAARQGREDEARRLFGQAGQAGVKEATENLKLMDME</sequence>
<reference evidence="2" key="1">
    <citation type="submission" date="2019-11" db="EMBL/GenBank/DDBJ databases">
        <authorList>
            <person name="Feng L."/>
        </authorList>
    </citation>
    <scope>NUCLEOTIDE SEQUENCE</scope>
    <source>
        <strain evidence="2">PclaraLFYP37</strain>
    </source>
</reference>
<gene>
    <name evidence="2" type="ORF">PCLFYP37_03256</name>
</gene>
<organism evidence="2">
    <name type="scientific">Paraprevotella clara</name>
    <dbReference type="NCBI Taxonomy" id="454154"/>
    <lineage>
        <taxon>Bacteria</taxon>
        <taxon>Pseudomonadati</taxon>
        <taxon>Bacteroidota</taxon>
        <taxon>Bacteroidia</taxon>
        <taxon>Bacteroidales</taxon>
        <taxon>Prevotellaceae</taxon>
        <taxon>Paraprevotella</taxon>
    </lineage>
</organism>
<accession>A0A6N3FLW2</accession>
<dbReference type="RefSeq" id="WP_412442528.1">
    <property type="nucleotide sequence ID" value="NZ_CACRUT010000022.1"/>
</dbReference>
<name>A0A6N3FLW2_9BACT</name>
<dbReference type="SUPFAM" id="SSF48452">
    <property type="entry name" value="TPR-like"/>
    <property type="match status" value="1"/>
</dbReference>
<protein>
    <submittedName>
        <fullName evidence="2">DUF based on B. Theta Gene description</fullName>
    </submittedName>
</protein>
<evidence type="ECO:0000313" key="2">
    <source>
        <dbReference type="EMBL" id="VYU53041.1"/>
    </source>
</evidence>